<reference evidence="2" key="2">
    <citation type="submission" date="2020-09" db="EMBL/GenBank/DDBJ databases">
        <authorList>
            <person name="Sun Q."/>
            <person name="Zhou Y."/>
        </authorList>
    </citation>
    <scope>NUCLEOTIDE SEQUENCE</scope>
    <source>
        <strain evidence="2">CGMCC 4.3508</strain>
    </source>
</reference>
<sequence length="932" mass="95623">MLVARNLIELGQGIRRRLDVVATRWARGAAHDLSTTAGGQVRGTRIFAETGELSREEIERHVLDRDYRGADAHAVSAAGRAVRDLSEELIMRSSLRELERKRWTLGRELDARPNAREGLIRKLEEAEQEHRELTAALDRHIARREDLGVQRWEVRNSDQAVRELRDSENRRRAARERIEALKDRREQLRGELRRLRGDTTADGGHEVLSAADPGNSVAPEPRWRDLETPHDDRAARELRDLTEARRNVDWMVGEQAKEQKRLEKEIQRLDNEVPKERERQEREQERRENQEVRDRERQERDARRDQERREREQERRENQEVRDRERQERDARRDQERQQNAARTEVSALHSVGSTPGGSRRVAVADEADTPRGVSEPGVAGSGGTSGVGGGSVAGSGGTSGVGGGSVAGSGGTSGVGGGSVAGSGATSGVGGGSGSHSGRSTRNVAIATGVGVAAVATGFGISAVVDPDTADAETKTGDEDSAGAAGADAGNNGSGAAGDAAGGAADGAAGDAADDAADDAAGDAADDAAGGAAGDAADDAADGAAGDAAGGAAGDAADDAAGGAAGDGSSGGTDDARAGIVGSGGGAAPAAPSAPAGAAAPAGVIGSGGGAESGLGTGSGSSTVSDASSGTDLVSGAGAGGASSNDSAEGITRTAGNPTAQPDYATVQPPSGAQLAGGSGLDPSSLMLPLMLSNLQDPGLADSDPGEYDEHGPGRDHDSGSSRGTQHPTAPPSADRPATTPWPHQPVAEETAATPADRETGETAPQPVSSPAPRGRDKDEGITYTHEADGVIEWVSASVAHAFDMAYGNKSGTDAKAAYADTHARWSDVKELEPVDPYDLMSGDVVTFDNGSGIARVQRTEGDPEGGVVEIVIKGRLTPVDSVMADGAGELGRFAGFGHPRGIEPPTPEERAAGAAVPTTADQAGDTTTLV</sequence>
<feature type="region of interest" description="Disordered" evidence="1">
    <location>
        <begin position="265"/>
        <end position="441"/>
    </location>
</feature>
<feature type="region of interest" description="Disordered" evidence="1">
    <location>
        <begin position="903"/>
        <end position="932"/>
    </location>
</feature>
<feature type="region of interest" description="Disordered" evidence="1">
    <location>
        <begin position="467"/>
        <end position="682"/>
    </location>
</feature>
<reference evidence="2" key="1">
    <citation type="journal article" date="2014" name="Int. J. Syst. Evol. Microbiol.">
        <title>Complete genome sequence of Corynebacterium casei LMG S-19264T (=DSM 44701T), isolated from a smear-ripened cheese.</title>
        <authorList>
            <consortium name="US DOE Joint Genome Institute (JGI-PGF)"/>
            <person name="Walter F."/>
            <person name="Albersmeier A."/>
            <person name="Kalinowski J."/>
            <person name="Ruckert C."/>
        </authorList>
    </citation>
    <scope>NUCLEOTIDE SEQUENCE</scope>
    <source>
        <strain evidence="2">CGMCC 4.3508</strain>
    </source>
</reference>
<feature type="region of interest" description="Disordered" evidence="1">
    <location>
        <begin position="193"/>
        <end position="231"/>
    </location>
</feature>
<keyword evidence="3" id="KW-1185">Reference proteome</keyword>
<gene>
    <name evidence="2" type="ORF">GCM10011588_26170</name>
</gene>
<name>A0A917RJC2_9NOCA</name>
<feature type="compositionally biased region" description="Gly residues" evidence="1">
    <location>
        <begin position="493"/>
        <end position="506"/>
    </location>
</feature>
<dbReference type="RefSeq" id="WP_268241624.1">
    <property type="nucleotide sequence ID" value="NZ_BMMH01000004.1"/>
</dbReference>
<organism evidence="2 3">
    <name type="scientific">Nocardia jinanensis</name>
    <dbReference type="NCBI Taxonomy" id="382504"/>
    <lineage>
        <taxon>Bacteria</taxon>
        <taxon>Bacillati</taxon>
        <taxon>Actinomycetota</taxon>
        <taxon>Actinomycetes</taxon>
        <taxon>Mycobacteriales</taxon>
        <taxon>Nocardiaceae</taxon>
        <taxon>Nocardia</taxon>
    </lineage>
</organism>
<evidence type="ECO:0000313" key="2">
    <source>
        <dbReference type="EMBL" id="GGL10533.1"/>
    </source>
</evidence>
<dbReference type="Proteomes" id="UP000638263">
    <property type="component" value="Unassembled WGS sequence"/>
</dbReference>
<feature type="compositionally biased region" description="Gly residues" evidence="1">
    <location>
        <begin position="606"/>
        <end position="620"/>
    </location>
</feature>
<evidence type="ECO:0000256" key="1">
    <source>
        <dbReference type="SAM" id="MobiDB-lite"/>
    </source>
</evidence>
<feature type="compositionally biased region" description="Low complexity" evidence="1">
    <location>
        <begin position="621"/>
        <end position="632"/>
    </location>
</feature>
<feature type="compositionally biased region" description="Polar residues" evidence="1">
    <location>
        <begin position="921"/>
        <end position="932"/>
    </location>
</feature>
<accession>A0A917RJC2</accession>
<evidence type="ECO:0000313" key="3">
    <source>
        <dbReference type="Proteomes" id="UP000638263"/>
    </source>
</evidence>
<feature type="region of interest" description="Disordered" evidence="1">
    <location>
        <begin position="696"/>
        <end position="782"/>
    </location>
</feature>
<feature type="compositionally biased region" description="Acidic residues" evidence="1">
    <location>
        <begin position="513"/>
        <end position="527"/>
    </location>
</feature>
<feature type="compositionally biased region" description="Basic and acidic residues" evidence="1">
    <location>
        <begin position="193"/>
        <end position="205"/>
    </location>
</feature>
<dbReference type="AlphaFoldDB" id="A0A917RJC2"/>
<dbReference type="EMBL" id="BMMH01000004">
    <property type="protein sequence ID" value="GGL10533.1"/>
    <property type="molecule type" value="Genomic_DNA"/>
</dbReference>
<protein>
    <submittedName>
        <fullName evidence="2">Uncharacterized protein</fullName>
    </submittedName>
</protein>
<feature type="compositionally biased region" description="Basic and acidic residues" evidence="1">
    <location>
        <begin position="265"/>
        <end position="337"/>
    </location>
</feature>
<feature type="compositionally biased region" description="Basic and acidic residues" evidence="1">
    <location>
        <begin position="221"/>
        <end position="231"/>
    </location>
</feature>
<feature type="compositionally biased region" description="Gly residues" evidence="1">
    <location>
        <begin position="380"/>
        <end position="436"/>
    </location>
</feature>
<feature type="compositionally biased region" description="Low complexity" evidence="1">
    <location>
        <begin position="589"/>
        <end position="605"/>
    </location>
</feature>
<feature type="compositionally biased region" description="Basic and acidic residues" evidence="1">
    <location>
        <begin position="709"/>
        <end position="721"/>
    </location>
</feature>
<proteinExistence type="predicted"/>
<feature type="compositionally biased region" description="Low complexity" evidence="1">
    <location>
        <begin position="483"/>
        <end position="492"/>
    </location>
</feature>
<comment type="caution">
    <text evidence="2">The sequence shown here is derived from an EMBL/GenBank/DDBJ whole genome shotgun (WGS) entry which is preliminary data.</text>
</comment>